<sequence>MPSTQSTDEVLSISKRTDISIPPKRLAIEVRLPGSSKSIFFPVEYVTHIRSQRSLSAGRGGISLSIPYQEEYVVQTADGDPLPLSEIKDGESMRFKDIFRVRSIVFLFYDNSPVGSKEVRYKKLNAGKVKTASREYSPEGKSFVSVSISPMETILSETDFFLDYQRTEGEPQSRTGESYAGVITSAAKVFLQGQLSDLLKNFWDEFFCKLLNVPRYADKQILCPTSVIDPDALLTLLPPKKAYTEHFVYEAQVLSSFQIGQYVSFWEILRSYLCEPLYELFADPLESFELEDHFGNGVAFGEIGSSVIEEYEVSKYDTKVVFRPTPFYFLSKDGKYREVRSAAIDAGYVFLLDDLKNFKVEESEESVVSGVHVIQNTFQAFGTVLSEPKYEDRIRSIFGPRLLHVKIPGLVFKEENLNSGKKENYKGELSKIRDMLFSIFCDLEELKITNGSFDLPFIPIRPGMPFQILTTPRKEYPFPEDEISTFGYITDVVDEFSEGQAKANTQVSFKWGPSASSYLIEL</sequence>
<gene>
    <name evidence="1" type="ORF">EHQ76_07330</name>
</gene>
<proteinExistence type="predicted"/>
<dbReference type="RefSeq" id="WP_135670408.1">
    <property type="nucleotide sequence ID" value="NZ_RQGN01000038.1"/>
</dbReference>
<name>A0A5F2BH04_9LEPT</name>
<evidence type="ECO:0000313" key="1">
    <source>
        <dbReference type="EMBL" id="TGM04848.1"/>
    </source>
</evidence>
<dbReference type="Proteomes" id="UP000298429">
    <property type="component" value="Unassembled WGS sequence"/>
</dbReference>
<accession>A0A5F2BH04</accession>
<dbReference type="AlphaFoldDB" id="A0A5F2BH04"/>
<evidence type="ECO:0000313" key="2">
    <source>
        <dbReference type="Proteomes" id="UP000298429"/>
    </source>
</evidence>
<reference evidence="1 2" key="1">
    <citation type="journal article" date="2019" name="PLoS Negl. Trop. Dis.">
        <title>Revisiting the worldwide diversity of Leptospira species in the environment.</title>
        <authorList>
            <person name="Vincent A.T."/>
            <person name="Schiettekatte O."/>
            <person name="Bourhy P."/>
            <person name="Veyrier F.J."/>
            <person name="Picardeau M."/>
        </authorList>
    </citation>
    <scope>NUCLEOTIDE SEQUENCE [LARGE SCALE GENOMIC DNA]</scope>
    <source>
        <strain evidence="1 2">201702444</strain>
    </source>
</reference>
<comment type="caution">
    <text evidence="1">The sequence shown here is derived from an EMBL/GenBank/DDBJ whole genome shotgun (WGS) entry which is preliminary data.</text>
</comment>
<protein>
    <submittedName>
        <fullName evidence="1">Uncharacterized protein</fullName>
    </submittedName>
</protein>
<dbReference type="OrthoDB" id="342491at2"/>
<organism evidence="1 2">
    <name type="scientific">Leptospira barantonii</name>
    <dbReference type="NCBI Taxonomy" id="2023184"/>
    <lineage>
        <taxon>Bacteria</taxon>
        <taxon>Pseudomonadati</taxon>
        <taxon>Spirochaetota</taxon>
        <taxon>Spirochaetia</taxon>
        <taxon>Leptospirales</taxon>
        <taxon>Leptospiraceae</taxon>
        <taxon>Leptospira</taxon>
    </lineage>
</organism>
<dbReference type="EMBL" id="RQGN01000038">
    <property type="protein sequence ID" value="TGM04848.1"/>
    <property type="molecule type" value="Genomic_DNA"/>
</dbReference>